<dbReference type="EMBL" id="JBHSQQ010000004">
    <property type="protein sequence ID" value="MFC5940216.1"/>
    <property type="molecule type" value="Genomic_DNA"/>
</dbReference>
<evidence type="ECO:0000256" key="1">
    <source>
        <dbReference type="SAM" id="MobiDB-lite"/>
    </source>
</evidence>
<protein>
    <recommendedName>
        <fullName evidence="4">Lipoprotein</fullName>
    </recommendedName>
</protein>
<proteinExistence type="predicted"/>
<dbReference type="RefSeq" id="WP_353901355.1">
    <property type="nucleotide sequence ID" value="NZ_CP158970.1"/>
</dbReference>
<reference evidence="3" key="1">
    <citation type="journal article" date="2019" name="Int. J. Syst. Evol. Microbiol.">
        <title>The Global Catalogue of Microorganisms (GCM) 10K type strain sequencing project: providing services to taxonomists for standard genome sequencing and annotation.</title>
        <authorList>
            <consortium name="The Broad Institute Genomics Platform"/>
            <consortium name="The Broad Institute Genome Sequencing Center for Infectious Disease"/>
            <person name="Wu L."/>
            <person name="Ma J."/>
        </authorList>
    </citation>
    <scope>NUCLEOTIDE SEQUENCE [LARGE SCALE GENOMIC DNA]</scope>
    <source>
        <strain evidence="3">CGMCC 4.7173</strain>
    </source>
</reference>
<organism evidence="2 3">
    <name type="scientific">Micromonospora harpali</name>
    <dbReference type="NCBI Taxonomy" id="1490225"/>
    <lineage>
        <taxon>Bacteria</taxon>
        <taxon>Bacillati</taxon>
        <taxon>Actinomycetota</taxon>
        <taxon>Actinomycetes</taxon>
        <taxon>Micromonosporales</taxon>
        <taxon>Micromonosporaceae</taxon>
        <taxon>Micromonospora</taxon>
    </lineage>
</organism>
<gene>
    <name evidence="2" type="ORF">ACFPZ4_01810</name>
</gene>
<sequence length="147" mass="15694">MRATPRLAVLVTFSLALLPGCGTSGTEDRPTASVGSGAAAAAAPDAPAPDAPAAERPEGLADYLPVPPGKLVSAAKADASAWEYIYDISSDDARSFADWFTQNDFDSKVHVDSGGEEQWYFQGTRHAVKLEHTHAEGRLRYWVDVMS</sequence>
<accession>A0ABW1HFS3</accession>
<name>A0ABW1HFS3_9ACTN</name>
<comment type="caution">
    <text evidence="2">The sequence shown here is derived from an EMBL/GenBank/DDBJ whole genome shotgun (WGS) entry which is preliminary data.</text>
</comment>
<evidence type="ECO:0008006" key="4">
    <source>
        <dbReference type="Google" id="ProtNLM"/>
    </source>
</evidence>
<dbReference type="Proteomes" id="UP001596207">
    <property type="component" value="Unassembled WGS sequence"/>
</dbReference>
<keyword evidence="3" id="KW-1185">Reference proteome</keyword>
<evidence type="ECO:0000313" key="2">
    <source>
        <dbReference type="EMBL" id="MFC5940216.1"/>
    </source>
</evidence>
<evidence type="ECO:0000313" key="3">
    <source>
        <dbReference type="Proteomes" id="UP001596207"/>
    </source>
</evidence>
<feature type="region of interest" description="Disordered" evidence="1">
    <location>
        <begin position="24"/>
        <end position="62"/>
    </location>
</feature>